<dbReference type="AlphaFoldDB" id="A0A916DW57"/>
<dbReference type="GO" id="GO:0004315">
    <property type="term" value="F:3-oxoacyl-[acyl-carrier-protein] synthase activity"/>
    <property type="evidence" value="ECO:0007669"/>
    <property type="project" value="UniProtKB-UniRule"/>
</dbReference>
<keyword evidence="16" id="KW-1185">Reference proteome</keyword>
<evidence type="ECO:0000256" key="13">
    <source>
        <dbReference type="RuleBase" id="RU003694"/>
    </source>
</evidence>
<dbReference type="SUPFAM" id="SSF53901">
    <property type="entry name" value="Thiolase-like"/>
    <property type="match status" value="2"/>
</dbReference>
<evidence type="ECO:0000256" key="10">
    <source>
        <dbReference type="ARBA" id="ARBA00023315"/>
    </source>
</evidence>
<feature type="domain" description="Ketosynthase family 3 (KS3)" evidence="14">
    <location>
        <begin position="3"/>
        <end position="416"/>
    </location>
</feature>
<comment type="similarity">
    <text evidence="2 11 13">Belongs to the thiolase-like superfamily. Beta-ketoacyl-ACP synthases family.</text>
</comment>
<dbReference type="SMART" id="SM00825">
    <property type="entry name" value="PKS_KS"/>
    <property type="match status" value="1"/>
</dbReference>
<evidence type="ECO:0000256" key="9">
    <source>
        <dbReference type="ARBA" id="ARBA00023160"/>
    </source>
</evidence>
<accession>A0A916DW57</accession>
<dbReference type="NCBIfam" id="NF005589">
    <property type="entry name" value="PRK07314.1"/>
    <property type="match status" value="1"/>
</dbReference>
<keyword evidence="5 11" id="KW-0444">Lipid biosynthesis</keyword>
<dbReference type="PANTHER" id="PTHR11712:SF336">
    <property type="entry name" value="3-OXOACYL-[ACYL-CARRIER-PROTEIN] SYNTHASE, MITOCHONDRIAL"/>
    <property type="match status" value="1"/>
</dbReference>
<evidence type="ECO:0000256" key="4">
    <source>
        <dbReference type="ARBA" id="ARBA00014657"/>
    </source>
</evidence>
<dbReference type="InterPro" id="IPR014031">
    <property type="entry name" value="Ketoacyl_synth_C"/>
</dbReference>
<comment type="function">
    <text evidence="11">Involved in the type II fatty acid elongation cycle. Catalyzes the elongation of a wide range of acyl-ACP by the addition of two carbons from malonyl-ACP to an acyl acceptor. Can efficiently catalyze the conversion of palmitoleoyl-ACP (cis-hexadec-9-enoyl-ACP) to cis-vaccenoyl-ACP (cis-octadec-11-enoyl-ACP), an essential step in the thermal regulation of fatty acid composition.</text>
</comment>
<evidence type="ECO:0000256" key="3">
    <source>
        <dbReference type="ARBA" id="ARBA00012356"/>
    </source>
</evidence>
<dbReference type="PROSITE" id="PS52004">
    <property type="entry name" value="KS3_2"/>
    <property type="match status" value="1"/>
</dbReference>
<dbReference type="EC" id="2.3.1.179" evidence="3 11"/>
<dbReference type="InterPro" id="IPR016039">
    <property type="entry name" value="Thiolase-like"/>
</dbReference>
<dbReference type="Pfam" id="PF02801">
    <property type="entry name" value="Ketoacyl-synt_C"/>
    <property type="match status" value="1"/>
</dbReference>
<evidence type="ECO:0000256" key="5">
    <source>
        <dbReference type="ARBA" id="ARBA00022516"/>
    </source>
</evidence>
<reference evidence="15" key="1">
    <citation type="submission" date="2022-09" db="EMBL/GenBank/DDBJ databases">
        <title>Aureispira anguillicida sp. nov., isolated from Leptocephalus of Japanese eel Anguilla japonica.</title>
        <authorList>
            <person name="Yuasa K."/>
            <person name="Mekata T."/>
            <person name="Ikunari K."/>
        </authorList>
    </citation>
    <scope>NUCLEOTIDE SEQUENCE</scope>
    <source>
        <strain evidence="15">EL160426</strain>
    </source>
</reference>
<dbReference type="FunFam" id="3.40.47.10:FF:000009">
    <property type="entry name" value="3-oxoacyl-[acyl-carrier-protein] synthase 2"/>
    <property type="match status" value="1"/>
</dbReference>
<dbReference type="InterPro" id="IPR020841">
    <property type="entry name" value="PKS_Beta-ketoAc_synthase_dom"/>
</dbReference>
<evidence type="ECO:0000256" key="8">
    <source>
        <dbReference type="ARBA" id="ARBA00023098"/>
    </source>
</evidence>
<dbReference type="InterPro" id="IPR000794">
    <property type="entry name" value="Beta-ketoacyl_synthase"/>
</dbReference>
<comment type="pathway">
    <text evidence="1 11">Lipid metabolism; fatty acid biosynthesis.</text>
</comment>
<evidence type="ECO:0000256" key="2">
    <source>
        <dbReference type="ARBA" id="ARBA00008467"/>
    </source>
</evidence>
<dbReference type="PANTHER" id="PTHR11712">
    <property type="entry name" value="POLYKETIDE SYNTHASE-RELATED"/>
    <property type="match status" value="1"/>
</dbReference>
<keyword evidence="6 11" id="KW-0808">Transferase</keyword>
<dbReference type="EMBL" id="AP026867">
    <property type="protein sequence ID" value="BDS14457.1"/>
    <property type="molecule type" value="Genomic_DNA"/>
</dbReference>
<protein>
    <recommendedName>
        <fullName evidence="4 11">3-oxoacyl-[acyl-carrier-protein] synthase 2</fullName>
        <ecNumber evidence="3 11">2.3.1.179</ecNumber>
    </recommendedName>
</protein>
<dbReference type="KEGG" id="aup:AsAng_0052370"/>
<dbReference type="Pfam" id="PF00109">
    <property type="entry name" value="ketoacyl-synt"/>
    <property type="match status" value="1"/>
</dbReference>
<keyword evidence="8" id="KW-0443">Lipid metabolism</keyword>
<evidence type="ECO:0000256" key="1">
    <source>
        <dbReference type="ARBA" id="ARBA00005194"/>
    </source>
</evidence>
<dbReference type="GO" id="GO:0006633">
    <property type="term" value="P:fatty acid biosynthetic process"/>
    <property type="evidence" value="ECO:0007669"/>
    <property type="project" value="UniProtKB-UniRule"/>
</dbReference>
<dbReference type="GO" id="GO:0005829">
    <property type="term" value="C:cytosol"/>
    <property type="evidence" value="ECO:0007669"/>
    <property type="project" value="TreeGrafter"/>
</dbReference>
<feature type="active site" description="For beta-ketoacyl synthase activity" evidence="12">
    <location>
        <position position="167"/>
    </location>
</feature>
<organism evidence="15 16">
    <name type="scientific">Aureispira anguillae</name>
    <dbReference type="NCBI Taxonomy" id="2864201"/>
    <lineage>
        <taxon>Bacteria</taxon>
        <taxon>Pseudomonadati</taxon>
        <taxon>Bacteroidota</taxon>
        <taxon>Saprospiria</taxon>
        <taxon>Saprospirales</taxon>
        <taxon>Saprospiraceae</taxon>
        <taxon>Aureispira</taxon>
    </lineage>
</organism>
<dbReference type="RefSeq" id="WP_264789670.1">
    <property type="nucleotide sequence ID" value="NZ_AP026867.1"/>
</dbReference>
<evidence type="ECO:0000256" key="7">
    <source>
        <dbReference type="ARBA" id="ARBA00022832"/>
    </source>
</evidence>
<gene>
    <name evidence="15" type="ORF">AsAng_0052370</name>
</gene>
<dbReference type="CDD" id="cd00834">
    <property type="entry name" value="KAS_I_II"/>
    <property type="match status" value="1"/>
</dbReference>
<sequence>MQNRRVVVTGLGALTPIGNTVDEFWSALLEGKSGAGPITNFDASKFKTQFACEIKDFNVTEVLGDRRLQRRTDKFVQYALAVGDQAVRDAGLEDAPSEIKDEVGVLWSSGIGGLESLQAEIEKFKDGDGTPRFSPLLVPKMIVDAAAGNISIRHKFRGITAAVVTACASATHAASMAFDLIRIGRADVILVGGSEASVTEVGVGAFGALKALSKRNDDPTIASRPYDKNRDGFVLGEGAGAIVLEEYEHAKKRGAKIYAELVGSAMTSDAYHITAPDPEGAGAAKVMNKALDCAGLTTKDIDYINTHGTSTPLGDLMEITAIENVFGEDAYRLNISSTKSMTGHLLGAAGAIESVICVKSICEGVVPPTINHEETDPEINPKLNLTPNAPQKREVRAALSNSFGFGGHNSTIIFKKFEE</sequence>
<comment type="catalytic activity">
    <reaction evidence="11">
        <text>a fatty acyl-[ACP] + malonyl-[ACP] + H(+) = a 3-oxoacyl-[ACP] + holo-[ACP] + CO2</text>
        <dbReference type="Rhea" id="RHEA:22836"/>
        <dbReference type="Rhea" id="RHEA-COMP:9623"/>
        <dbReference type="Rhea" id="RHEA-COMP:9685"/>
        <dbReference type="Rhea" id="RHEA-COMP:9916"/>
        <dbReference type="Rhea" id="RHEA-COMP:14125"/>
        <dbReference type="ChEBI" id="CHEBI:15378"/>
        <dbReference type="ChEBI" id="CHEBI:16526"/>
        <dbReference type="ChEBI" id="CHEBI:64479"/>
        <dbReference type="ChEBI" id="CHEBI:78449"/>
        <dbReference type="ChEBI" id="CHEBI:78776"/>
        <dbReference type="ChEBI" id="CHEBI:138651"/>
    </reaction>
</comment>
<dbReference type="Gene3D" id="3.40.47.10">
    <property type="match status" value="1"/>
</dbReference>
<evidence type="ECO:0000313" key="15">
    <source>
        <dbReference type="EMBL" id="BDS14457.1"/>
    </source>
</evidence>
<dbReference type="InterPro" id="IPR017568">
    <property type="entry name" value="3-oxoacyl-ACP_synth-2"/>
</dbReference>
<comment type="catalytic activity">
    <reaction evidence="11">
        <text>(9Z)-hexadecenoyl-[ACP] + malonyl-[ACP] + H(+) = 3-oxo-(11Z)-octadecenoyl-[ACP] + holo-[ACP] + CO2</text>
        <dbReference type="Rhea" id="RHEA:55040"/>
        <dbReference type="Rhea" id="RHEA-COMP:9623"/>
        <dbReference type="Rhea" id="RHEA-COMP:9685"/>
        <dbReference type="Rhea" id="RHEA-COMP:10800"/>
        <dbReference type="Rhea" id="RHEA-COMP:14074"/>
        <dbReference type="ChEBI" id="CHEBI:15378"/>
        <dbReference type="ChEBI" id="CHEBI:16526"/>
        <dbReference type="ChEBI" id="CHEBI:64479"/>
        <dbReference type="ChEBI" id="CHEBI:78449"/>
        <dbReference type="ChEBI" id="CHEBI:83989"/>
        <dbReference type="ChEBI" id="CHEBI:138538"/>
        <dbReference type="EC" id="2.3.1.179"/>
    </reaction>
</comment>
<dbReference type="Proteomes" id="UP001060919">
    <property type="component" value="Chromosome"/>
</dbReference>
<dbReference type="PIRSF" id="PIRSF000447">
    <property type="entry name" value="KAS_II"/>
    <property type="match status" value="1"/>
</dbReference>
<evidence type="ECO:0000259" key="14">
    <source>
        <dbReference type="PROSITE" id="PS52004"/>
    </source>
</evidence>
<dbReference type="NCBIfam" id="TIGR03150">
    <property type="entry name" value="fabF"/>
    <property type="match status" value="1"/>
</dbReference>
<evidence type="ECO:0000256" key="11">
    <source>
        <dbReference type="PIRNR" id="PIRNR000447"/>
    </source>
</evidence>
<proteinExistence type="inferred from homology"/>
<keyword evidence="7" id="KW-0276">Fatty acid metabolism</keyword>
<evidence type="ECO:0000256" key="12">
    <source>
        <dbReference type="PIRSR" id="PIRSR000447-1"/>
    </source>
</evidence>
<evidence type="ECO:0000256" key="6">
    <source>
        <dbReference type="ARBA" id="ARBA00022679"/>
    </source>
</evidence>
<keyword evidence="10 11" id="KW-0012">Acyltransferase</keyword>
<evidence type="ECO:0000313" key="16">
    <source>
        <dbReference type="Proteomes" id="UP001060919"/>
    </source>
</evidence>
<keyword evidence="9 11" id="KW-0275">Fatty acid biosynthesis</keyword>
<dbReference type="InterPro" id="IPR014030">
    <property type="entry name" value="Ketoacyl_synth_N"/>
</dbReference>
<name>A0A916DW57_9BACT</name>